<dbReference type="HOGENOM" id="CLU_061186_1_0_1"/>
<organism evidence="3 4">
    <name type="scientific">Astyanax mexicanus</name>
    <name type="common">Blind cave fish</name>
    <name type="synonym">Astyanax fasciatus mexicanus</name>
    <dbReference type="NCBI Taxonomy" id="7994"/>
    <lineage>
        <taxon>Eukaryota</taxon>
        <taxon>Metazoa</taxon>
        <taxon>Chordata</taxon>
        <taxon>Craniata</taxon>
        <taxon>Vertebrata</taxon>
        <taxon>Euteleostomi</taxon>
        <taxon>Actinopterygii</taxon>
        <taxon>Neopterygii</taxon>
        <taxon>Teleostei</taxon>
        <taxon>Ostariophysi</taxon>
        <taxon>Characiformes</taxon>
        <taxon>Characoidei</taxon>
        <taxon>Acestrorhamphidae</taxon>
        <taxon>Acestrorhamphinae</taxon>
        <taxon>Astyanax</taxon>
    </lineage>
</organism>
<evidence type="ECO:0000256" key="1">
    <source>
        <dbReference type="ARBA" id="ARBA00023157"/>
    </source>
</evidence>
<feature type="domain" description="C-type lectin" evidence="2">
    <location>
        <begin position="1"/>
        <end position="73"/>
    </location>
</feature>
<dbReference type="SUPFAM" id="SSF56436">
    <property type="entry name" value="C-type lectin-like"/>
    <property type="match status" value="2"/>
</dbReference>
<dbReference type="InterPro" id="IPR016187">
    <property type="entry name" value="CTDL_fold"/>
</dbReference>
<dbReference type="InterPro" id="IPR001304">
    <property type="entry name" value="C-type_lectin-like"/>
</dbReference>
<dbReference type="Bgee" id="ENSAMXG00000021608">
    <property type="expression patterns" value="Expressed in pharyngeal gill and 1 other cell type or tissue"/>
</dbReference>
<sequence length="178" mass="20585">MVTEAGGKKLSDSWIGLHRSSSNLINVQWSNNQITSFWYWKSTPIDITKNCFQITDKGWEEKYCSEKKPFFCSSSVVLVKENKTWEEALEYCRSNYTNLAVLTSDNLLKYSTQTQTVSVWTGLRFMAGEWLWVNGEPLEDLVSLASCPAPLYRCAARNSKTNVWENRDCEEKLNFLCY</sequence>
<reference evidence="4" key="2">
    <citation type="journal article" date="2014" name="Nat. Commun.">
        <title>The cavefish genome reveals candidate genes for eye loss.</title>
        <authorList>
            <person name="McGaugh S.E."/>
            <person name="Gross J.B."/>
            <person name="Aken B."/>
            <person name="Blin M."/>
            <person name="Borowsky R."/>
            <person name="Chalopin D."/>
            <person name="Hinaux H."/>
            <person name="Jeffery W.R."/>
            <person name="Keene A."/>
            <person name="Ma L."/>
            <person name="Minx P."/>
            <person name="Murphy D."/>
            <person name="O'Quin K.E."/>
            <person name="Retaux S."/>
            <person name="Rohner N."/>
            <person name="Searle S.M."/>
            <person name="Stahl B.A."/>
            <person name="Tabin C."/>
            <person name="Volff J.N."/>
            <person name="Yoshizawa M."/>
            <person name="Warren W.C."/>
        </authorList>
    </citation>
    <scope>NUCLEOTIDE SEQUENCE [LARGE SCALE GENOMIC DNA]</scope>
    <source>
        <strain evidence="4">female</strain>
    </source>
</reference>
<dbReference type="PANTHER" id="PTHR45784">
    <property type="entry name" value="C-TYPE LECTIN DOMAIN FAMILY 20 MEMBER A-RELATED"/>
    <property type="match status" value="1"/>
</dbReference>
<dbReference type="PROSITE" id="PS50041">
    <property type="entry name" value="C_TYPE_LECTIN_2"/>
    <property type="match status" value="2"/>
</dbReference>
<keyword evidence="4" id="KW-1185">Reference proteome</keyword>
<dbReference type="InterPro" id="IPR018378">
    <property type="entry name" value="C-type_lectin_CS"/>
</dbReference>
<protein>
    <recommendedName>
        <fullName evidence="2">C-type lectin domain-containing protein</fullName>
    </recommendedName>
</protein>
<feature type="domain" description="C-type lectin" evidence="2">
    <location>
        <begin position="71"/>
        <end position="178"/>
    </location>
</feature>
<dbReference type="InterPro" id="IPR016186">
    <property type="entry name" value="C-type_lectin-like/link_sf"/>
</dbReference>
<reference evidence="3" key="4">
    <citation type="submission" date="2025-09" db="UniProtKB">
        <authorList>
            <consortium name="Ensembl"/>
        </authorList>
    </citation>
    <scope>IDENTIFICATION</scope>
</reference>
<name>W5LQF8_ASTMX</name>
<dbReference type="SMART" id="SM00034">
    <property type="entry name" value="CLECT"/>
    <property type="match status" value="1"/>
</dbReference>
<dbReference type="eggNOG" id="KOG4297">
    <property type="taxonomic scope" value="Eukaryota"/>
</dbReference>
<reference evidence="3" key="3">
    <citation type="submission" date="2025-08" db="UniProtKB">
        <authorList>
            <consortium name="Ensembl"/>
        </authorList>
    </citation>
    <scope>IDENTIFICATION</scope>
</reference>
<reference evidence="4" key="1">
    <citation type="submission" date="2013-03" db="EMBL/GenBank/DDBJ databases">
        <authorList>
            <person name="Jeffery W."/>
            <person name="Warren W."/>
            <person name="Wilson R.K."/>
        </authorList>
    </citation>
    <scope>NUCLEOTIDE SEQUENCE</scope>
    <source>
        <strain evidence="4">female</strain>
    </source>
</reference>
<accession>W5LQF8</accession>
<keyword evidence="1" id="KW-1015">Disulfide bond</keyword>
<dbReference type="Gene3D" id="3.10.100.10">
    <property type="entry name" value="Mannose-Binding Protein A, subunit A"/>
    <property type="match status" value="2"/>
</dbReference>
<dbReference type="Pfam" id="PF00059">
    <property type="entry name" value="Lectin_C"/>
    <property type="match status" value="2"/>
</dbReference>
<proteinExistence type="predicted"/>
<dbReference type="GeneTree" id="ENSGT00940000163460"/>
<evidence type="ECO:0000313" key="4">
    <source>
        <dbReference type="Proteomes" id="UP000018467"/>
    </source>
</evidence>
<evidence type="ECO:0000259" key="2">
    <source>
        <dbReference type="PROSITE" id="PS50041"/>
    </source>
</evidence>
<evidence type="ECO:0000313" key="3">
    <source>
        <dbReference type="Ensembl" id="ENSAMXP00000022255.2"/>
    </source>
</evidence>
<dbReference type="PANTHER" id="PTHR45784:SF8">
    <property type="entry name" value="C-TYPE MANNOSE RECEPTOR 2-RELATED"/>
    <property type="match status" value="1"/>
</dbReference>
<dbReference type="Ensembl" id="ENSAMXT00000022255.2">
    <property type="protein sequence ID" value="ENSAMXP00000022255.2"/>
    <property type="gene ID" value="ENSAMXG00000021608.2"/>
</dbReference>
<dbReference type="Proteomes" id="UP000018467">
    <property type="component" value="Unassembled WGS sequence"/>
</dbReference>
<dbReference type="PROSITE" id="PS00615">
    <property type="entry name" value="C_TYPE_LECTIN_1"/>
    <property type="match status" value="1"/>
</dbReference>
<dbReference type="AlphaFoldDB" id="W5LQF8"/>
<dbReference type="InParanoid" id="W5LQF8"/>